<evidence type="ECO:0000313" key="3">
    <source>
        <dbReference type="Proteomes" id="UP000183810"/>
    </source>
</evidence>
<organism evidence="2 3">
    <name type="scientific">Nocardia mangyaensis</name>
    <dbReference type="NCBI Taxonomy" id="2213200"/>
    <lineage>
        <taxon>Bacteria</taxon>
        <taxon>Bacillati</taxon>
        <taxon>Actinomycetota</taxon>
        <taxon>Actinomycetes</taxon>
        <taxon>Mycobacteriales</taxon>
        <taxon>Nocardiaceae</taxon>
        <taxon>Nocardia</taxon>
    </lineage>
</organism>
<dbReference type="EMBL" id="CP018082">
    <property type="protein sequence ID" value="APE36697.1"/>
    <property type="molecule type" value="Genomic_DNA"/>
</dbReference>
<gene>
    <name evidence="2" type="ORF">BOX37_25335</name>
</gene>
<reference evidence="2" key="1">
    <citation type="submission" date="2016-11" db="EMBL/GenBank/DDBJ databases">
        <authorList>
            <person name="Jaros S."/>
            <person name="Januszkiewicz K."/>
            <person name="Wedrychowicz H."/>
        </authorList>
    </citation>
    <scope>NUCLEOTIDE SEQUENCE [LARGE SCALE GENOMIC DNA]</scope>
    <source>
        <strain evidence="2">Y48</strain>
    </source>
</reference>
<dbReference type="RefSeq" id="WP_071929881.1">
    <property type="nucleotide sequence ID" value="NZ_CP018082.1"/>
</dbReference>
<evidence type="ECO:0000313" key="2">
    <source>
        <dbReference type="EMBL" id="APE36697.1"/>
    </source>
</evidence>
<dbReference type="KEGG" id="nsl:BOX37_25335"/>
<dbReference type="OrthoDB" id="4547297at2"/>
<name>A0A1J0VXG4_9NOCA</name>
<evidence type="ECO:0000259" key="1">
    <source>
        <dbReference type="Pfam" id="PF14300"/>
    </source>
</evidence>
<dbReference type="AlphaFoldDB" id="A0A1J0VXG4"/>
<accession>A0A1J0VXG4</accession>
<sequence length="178" mass="19746">MDYRFPAQARPALIKALAEVDNIHDAADIVFWSNAAADDLQRQGIGAFTQLPPAFTHLLALSSLHSTVLDTGFSSYLATRRSELPWATRGLRAAGMPRLAAAAVLAARDASASSPDDDLDRFFDDEHHVIANPDQIRRPTGARADDPDEIYDINEPDDFEERVLAYIRDHIDDFVRES</sequence>
<feature type="domain" description="DNA mimic protein DMP19 C-terminal" evidence="1">
    <location>
        <begin position="50"/>
        <end position="170"/>
    </location>
</feature>
<keyword evidence="3" id="KW-1185">Reference proteome</keyword>
<proteinExistence type="predicted"/>
<protein>
    <recommendedName>
        <fullName evidence="1">DNA mimic protein DMP19 C-terminal domain-containing protein</fullName>
    </recommendedName>
</protein>
<dbReference type="InterPro" id="IPR025402">
    <property type="entry name" value="DMP19_C"/>
</dbReference>
<dbReference type="Proteomes" id="UP000183810">
    <property type="component" value="Chromosome"/>
</dbReference>
<dbReference type="Pfam" id="PF14300">
    <property type="entry name" value="DMP19"/>
    <property type="match status" value="1"/>
</dbReference>